<evidence type="ECO:0000313" key="1">
    <source>
        <dbReference type="EMBL" id="GMR57999.1"/>
    </source>
</evidence>
<comment type="caution">
    <text evidence="1">The sequence shown here is derived from an EMBL/GenBank/DDBJ whole genome shotgun (WGS) entry which is preliminary data.</text>
</comment>
<accession>A0AAN5D9N2</accession>
<protein>
    <submittedName>
        <fullName evidence="1">Uncharacterized protein</fullName>
    </submittedName>
</protein>
<dbReference type="AlphaFoldDB" id="A0AAN5D9N2"/>
<dbReference type="EMBL" id="BTRK01000006">
    <property type="protein sequence ID" value="GMR57999.1"/>
    <property type="molecule type" value="Genomic_DNA"/>
</dbReference>
<dbReference type="Proteomes" id="UP001328107">
    <property type="component" value="Unassembled WGS sequence"/>
</dbReference>
<feature type="non-terminal residue" evidence="1">
    <location>
        <position position="1"/>
    </location>
</feature>
<feature type="non-terminal residue" evidence="1">
    <location>
        <position position="204"/>
    </location>
</feature>
<evidence type="ECO:0000313" key="2">
    <source>
        <dbReference type="Proteomes" id="UP001328107"/>
    </source>
</evidence>
<sequence>ALVVEEDGIEERRNERIHHYVIVVRLGHPRRQQHEDLALHVAHLANDRIREDVLSVLLHSLAHVLRVDTVYGEKGVVDARQLTRERHAYGLARGDVRLQDVDHVAKDLQILECLDVRLSLGDDLIPHRVRQRHQLLDQILLDARIGLRRDNRANGLVEHVHLGRRQIADDRGEIAEHLIHEWLTLAHLRDDEVSLALDGNLDEG</sequence>
<name>A0AAN5D9N2_9BILA</name>
<proteinExistence type="predicted"/>
<gene>
    <name evidence="1" type="ORF">PMAYCL1PPCAC_28194</name>
</gene>
<keyword evidence="2" id="KW-1185">Reference proteome</keyword>
<reference evidence="2" key="1">
    <citation type="submission" date="2022-10" db="EMBL/GenBank/DDBJ databases">
        <title>Genome assembly of Pristionchus species.</title>
        <authorList>
            <person name="Yoshida K."/>
            <person name="Sommer R.J."/>
        </authorList>
    </citation>
    <scope>NUCLEOTIDE SEQUENCE [LARGE SCALE GENOMIC DNA]</scope>
    <source>
        <strain evidence="2">RS5460</strain>
    </source>
</reference>
<organism evidence="1 2">
    <name type="scientific">Pristionchus mayeri</name>
    <dbReference type="NCBI Taxonomy" id="1317129"/>
    <lineage>
        <taxon>Eukaryota</taxon>
        <taxon>Metazoa</taxon>
        <taxon>Ecdysozoa</taxon>
        <taxon>Nematoda</taxon>
        <taxon>Chromadorea</taxon>
        <taxon>Rhabditida</taxon>
        <taxon>Rhabditina</taxon>
        <taxon>Diplogasteromorpha</taxon>
        <taxon>Diplogasteroidea</taxon>
        <taxon>Neodiplogasteridae</taxon>
        <taxon>Pristionchus</taxon>
    </lineage>
</organism>